<proteinExistence type="predicted"/>
<dbReference type="GO" id="GO:0032865">
    <property type="term" value="C:ERMES complex"/>
    <property type="evidence" value="ECO:0007669"/>
    <property type="project" value="InterPro"/>
</dbReference>
<feature type="coiled-coil region" evidence="10">
    <location>
        <begin position="196"/>
        <end position="230"/>
    </location>
</feature>
<dbReference type="GO" id="GO:1990456">
    <property type="term" value="P:mitochondrion-endoplasmic reticulum membrane tethering"/>
    <property type="evidence" value="ECO:0007669"/>
    <property type="project" value="TreeGrafter"/>
</dbReference>
<evidence type="ECO:0000259" key="12">
    <source>
        <dbReference type="PROSITE" id="PS51847"/>
    </source>
</evidence>
<keyword evidence="9" id="KW-0472">Membrane</keyword>
<accession>A0A2T9YQY0</accession>
<keyword evidence="2" id="KW-0813">Transport</keyword>
<dbReference type="GO" id="GO:0008289">
    <property type="term" value="F:lipid binding"/>
    <property type="evidence" value="ECO:0007669"/>
    <property type="project" value="UniProtKB-KW"/>
</dbReference>
<comment type="subcellular location">
    <subcellularLocation>
        <location evidence="1">Membrane</location>
    </subcellularLocation>
</comment>
<keyword evidence="14" id="KW-1185">Reference proteome</keyword>
<organism evidence="13 14">
    <name type="scientific">Smittium simulii</name>
    <dbReference type="NCBI Taxonomy" id="133385"/>
    <lineage>
        <taxon>Eukaryota</taxon>
        <taxon>Fungi</taxon>
        <taxon>Fungi incertae sedis</taxon>
        <taxon>Zoopagomycota</taxon>
        <taxon>Kickxellomycotina</taxon>
        <taxon>Harpellomycetes</taxon>
        <taxon>Harpellales</taxon>
        <taxon>Legeriomycetaceae</taxon>
        <taxon>Smittium</taxon>
    </lineage>
</organism>
<dbReference type="EMBL" id="MBFR01000075">
    <property type="protein sequence ID" value="PVU94763.1"/>
    <property type="molecule type" value="Genomic_DNA"/>
</dbReference>
<keyword evidence="7" id="KW-0446">Lipid-binding</keyword>
<dbReference type="PANTHER" id="PTHR28185">
    <property type="entry name" value="MITOCHONDRIAL DISTRIBUTION AND MORPHOLOGY PROTEIN 34"/>
    <property type="match status" value="1"/>
</dbReference>
<feature type="domain" description="SMP-LTD" evidence="12">
    <location>
        <begin position="1"/>
        <end position="195"/>
    </location>
</feature>
<gene>
    <name evidence="13" type="ORF">BB561_002269</name>
</gene>
<name>A0A2T9YQY0_9FUNG</name>
<dbReference type="CDD" id="cd21673">
    <property type="entry name" value="SMP_Mdm34"/>
    <property type="match status" value="1"/>
</dbReference>
<feature type="region of interest" description="Disordered" evidence="11">
    <location>
        <begin position="473"/>
        <end position="494"/>
    </location>
</feature>
<keyword evidence="8" id="KW-0496">Mitochondrion</keyword>
<feature type="region of interest" description="Disordered" evidence="11">
    <location>
        <begin position="358"/>
        <end position="396"/>
    </location>
</feature>
<dbReference type="InterPro" id="IPR031468">
    <property type="entry name" value="SMP_LBD"/>
</dbReference>
<protein>
    <recommendedName>
        <fullName evidence="12">SMP-LTD domain-containing protein</fullName>
    </recommendedName>
</protein>
<dbReference type="InterPro" id="IPR027536">
    <property type="entry name" value="MDM34"/>
</dbReference>
<dbReference type="STRING" id="133385.A0A2T9YQY0"/>
<dbReference type="Pfam" id="PF26545">
    <property type="entry name" value="Mdm34_N"/>
    <property type="match status" value="1"/>
</dbReference>
<evidence type="ECO:0000256" key="1">
    <source>
        <dbReference type="ARBA" id="ARBA00004370"/>
    </source>
</evidence>
<evidence type="ECO:0000256" key="6">
    <source>
        <dbReference type="ARBA" id="ARBA00023055"/>
    </source>
</evidence>
<reference evidence="13 14" key="1">
    <citation type="journal article" date="2018" name="MBio">
        <title>Comparative Genomics Reveals the Core Gene Toolbox for the Fungus-Insect Symbiosis.</title>
        <authorList>
            <person name="Wang Y."/>
            <person name="Stata M."/>
            <person name="Wang W."/>
            <person name="Stajich J.E."/>
            <person name="White M.M."/>
            <person name="Moncalvo J.M."/>
        </authorList>
    </citation>
    <scope>NUCLEOTIDE SEQUENCE [LARGE SCALE GENOMIC DNA]</scope>
    <source>
        <strain evidence="13 14">SWE-8-4</strain>
    </source>
</reference>
<evidence type="ECO:0000256" key="4">
    <source>
        <dbReference type="ARBA" id="ARBA00022692"/>
    </source>
</evidence>
<evidence type="ECO:0000313" key="13">
    <source>
        <dbReference type="EMBL" id="PVU94763.1"/>
    </source>
</evidence>
<dbReference type="Proteomes" id="UP000245383">
    <property type="component" value="Unassembled WGS sequence"/>
</dbReference>
<keyword evidence="3" id="KW-1134">Transmembrane beta strand</keyword>
<dbReference type="OrthoDB" id="17927at2759"/>
<keyword evidence="10" id="KW-0175">Coiled coil</keyword>
<dbReference type="InterPro" id="IPR058825">
    <property type="entry name" value="MDM34_N"/>
</dbReference>
<evidence type="ECO:0000256" key="7">
    <source>
        <dbReference type="ARBA" id="ARBA00023121"/>
    </source>
</evidence>
<dbReference type="AlphaFoldDB" id="A0A2T9YQY0"/>
<comment type="caution">
    <text evidence="13">The sequence shown here is derived from an EMBL/GenBank/DDBJ whole genome shotgun (WGS) entry which is preliminary data.</text>
</comment>
<evidence type="ECO:0000256" key="2">
    <source>
        <dbReference type="ARBA" id="ARBA00022448"/>
    </source>
</evidence>
<dbReference type="GO" id="GO:0015914">
    <property type="term" value="P:phospholipid transport"/>
    <property type="evidence" value="ECO:0007669"/>
    <property type="project" value="TreeGrafter"/>
</dbReference>
<keyword evidence="4" id="KW-0812">Transmembrane</keyword>
<keyword evidence="6" id="KW-0445">Lipid transport</keyword>
<dbReference type="GO" id="GO:0007005">
    <property type="term" value="P:mitochondrion organization"/>
    <property type="evidence" value="ECO:0007669"/>
    <property type="project" value="InterPro"/>
</dbReference>
<sequence>MSFRFRWGDFPPEFVEEVRSSLTKSLASNTSGFPSNIVGEFKVTQLDFGSIAPALEILEVVDIDEDIFKAIFNLTYEGDMSLVFQTFVQANPLAEHASNFPSFNSIGFLLANKPLVVPMFLKISNIALKAIIILSISKRNGITLVFKNEPLKSVQVSSSFDNVSSIQRKLQQTIEKVLQDLLVEDLPKIIHEMSVRQIEKQALTFEQERITKLEKEKNKLEALSQLFLETKFERDKLKNIYKSYKNSTISKTTTMPTGSISSFDNNPLYSSRSHSNSFSSINKPPLFFKGNTSNYKNSDLFSSNSFFNVYANNNNLASRDSNSVHSRDLNSESRLIADQTTHSTSNYLDNDDIYALGSHNSSTKDRNPTFHKNQKNNLKQSSNIFNPPYNQSSSLHLQRSQSLANNLHQNKTYASAEDSHDESVYGAATILSTFLKDDFNRINDYSHPSIESNSQKDIKIKASKISSFGSLLSRTNPENNTHAIQDKSSSNINKVRTKSTNLDDASSSQQLEYVINPANNSLVADLASLMKSGHTLSPYTRPFKHTTFRSDVNNQSFDASHSRQASATCLAATFSPVSPNNSSYNYRFFNAHNEPNTLNNELFIQSDTNDANNNSIADVMTASNLERSESNPNFTLNYSDQLYLNQTYSDNPNILSPSTNIPITTLNHTPRAKRSIKKTVIKLPAGSFFGNNTSG</sequence>
<evidence type="ECO:0000256" key="9">
    <source>
        <dbReference type="ARBA" id="ARBA00023136"/>
    </source>
</evidence>
<evidence type="ECO:0000256" key="8">
    <source>
        <dbReference type="ARBA" id="ARBA00023128"/>
    </source>
</evidence>
<dbReference type="PANTHER" id="PTHR28185:SF1">
    <property type="entry name" value="MITOCHONDRIAL DISTRIBUTION AND MORPHOLOGY PROTEIN 34"/>
    <property type="match status" value="1"/>
</dbReference>
<evidence type="ECO:0000256" key="11">
    <source>
        <dbReference type="SAM" id="MobiDB-lite"/>
    </source>
</evidence>
<keyword evidence="5" id="KW-1000">Mitochondrion outer membrane</keyword>
<evidence type="ECO:0000256" key="3">
    <source>
        <dbReference type="ARBA" id="ARBA00022452"/>
    </source>
</evidence>
<evidence type="ECO:0000256" key="10">
    <source>
        <dbReference type="SAM" id="Coils"/>
    </source>
</evidence>
<dbReference type="PROSITE" id="PS51847">
    <property type="entry name" value="SMP"/>
    <property type="match status" value="1"/>
</dbReference>
<evidence type="ECO:0000256" key="5">
    <source>
        <dbReference type="ARBA" id="ARBA00022787"/>
    </source>
</evidence>
<evidence type="ECO:0000313" key="14">
    <source>
        <dbReference type="Proteomes" id="UP000245383"/>
    </source>
</evidence>